<feature type="transmembrane region" description="Helical" evidence="1">
    <location>
        <begin position="199"/>
        <end position="217"/>
    </location>
</feature>
<sequence>MDEQLKQPGASPAVVVRRLGWRPVRGLVIALGLLGGVMVALSGVSPGFPVVALVALVAVGFLVAVTVRARTEIGPDGIRNRPFRKEVFIPWDDITDVVGTESTPRIITVVRAGKEPVTLAAVRDDGSAPDGIGFDDLVALIRERARGGEPEDAREPAPPARPLSLRPSRKPLIWLLPVFAVLAWQFTRSFGGSTFSFAFGYLIAVPFVQALLILKLLRGSTKADESGLRNRLILRTRTVAWGDVVRFSVMPTLFGRIVQVEVREGKGFFLAAPREGLLGRDRGMDAALETMRALAGHGRLTVVPNPVRAVRTALWVAVVFALCVAAAIGRPWLEPWFPGRDEADTIPRACSVIDPATRQRMLPGPAVQNSSATNDTFSDYSYSAVSRCLRADDDGNTLLLDLDLSGRGAFESATGRAREDMAMERGFLERVPAGQPRPAAVPGLGDEAWRTVSTEDGETEVDLLVRHANVVIKVDYEAARPAAQVEADAIALVRATIARIGT</sequence>
<organism evidence="2 3">
    <name type="scientific">Actinomadura rugatobispora</name>
    <dbReference type="NCBI Taxonomy" id="1994"/>
    <lineage>
        <taxon>Bacteria</taxon>
        <taxon>Bacillati</taxon>
        <taxon>Actinomycetota</taxon>
        <taxon>Actinomycetes</taxon>
        <taxon>Streptosporangiales</taxon>
        <taxon>Thermomonosporaceae</taxon>
        <taxon>Actinomadura</taxon>
    </lineage>
</organism>
<name>A0ABW1A7J0_9ACTN</name>
<evidence type="ECO:0008006" key="4">
    <source>
        <dbReference type="Google" id="ProtNLM"/>
    </source>
</evidence>
<dbReference type="Proteomes" id="UP001596074">
    <property type="component" value="Unassembled WGS sequence"/>
</dbReference>
<reference evidence="3" key="1">
    <citation type="journal article" date="2019" name="Int. J. Syst. Evol. Microbiol.">
        <title>The Global Catalogue of Microorganisms (GCM) 10K type strain sequencing project: providing services to taxonomists for standard genome sequencing and annotation.</title>
        <authorList>
            <consortium name="The Broad Institute Genomics Platform"/>
            <consortium name="The Broad Institute Genome Sequencing Center for Infectious Disease"/>
            <person name="Wu L."/>
            <person name="Ma J."/>
        </authorList>
    </citation>
    <scope>NUCLEOTIDE SEQUENCE [LARGE SCALE GENOMIC DNA]</scope>
    <source>
        <strain evidence="3">KCTC 42087</strain>
    </source>
</reference>
<protein>
    <recommendedName>
        <fullName evidence="4">PH domain-containing protein</fullName>
    </recommendedName>
</protein>
<evidence type="ECO:0000256" key="1">
    <source>
        <dbReference type="SAM" id="Phobius"/>
    </source>
</evidence>
<keyword evidence="1" id="KW-0812">Transmembrane</keyword>
<keyword evidence="1" id="KW-1133">Transmembrane helix</keyword>
<feature type="transmembrane region" description="Helical" evidence="1">
    <location>
        <begin position="26"/>
        <end position="44"/>
    </location>
</feature>
<evidence type="ECO:0000313" key="3">
    <source>
        <dbReference type="Proteomes" id="UP001596074"/>
    </source>
</evidence>
<feature type="transmembrane region" description="Helical" evidence="1">
    <location>
        <begin position="313"/>
        <end position="333"/>
    </location>
</feature>
<comment type="caution">
    <text evidence="2">The sequence shown here is derived from an EMBL/GenBank/DDBJ whole genome shotgun (WGS) entry which is preliminary data.</text>
</comment>
<accession>A0ABW1A7J0</accession>
<gene>
    <name evidence="2" type="ORF">ACFPZN_33600</name>
</gene>
<evidence type="ECO:0000313" key="2">
    <source>
        <dbReference type="EMBL" id="MFC5750587.1"/>
    </source>
</evidence>
<dbReference type="EMBL" id="JBHSON010000055">
    <property type="protein sequence ID" value="MFC5750587.1"/>
    <property type="molecule type" value="Genomic_DNA"/>
</dbReference>
<dbReference type="RefSeq" id="WP_378286338.1">
    <property type="nucleotide sequence ID" value="NZ_JBHSON010000055.1"/>
</dbReference>
<feature type="transmembrane region" description="Helical" evidence="1">
    <location>
        <begin position="171"/>
        <end position="187"/>
    </location>
</feature>
<keyword evidence="3" id="KW-1185">Reference proteome</keyword>
<feature type="transmembrane region" description="Helical" evidence="1">
    <location>
        <begin position="50"/>
        <end position="69"/>
    </location>
</feature>
<proteinExistence type="predicted"/>
<keyword evidence="1" id="KW-0472">Membrane</keyword>